<dbReference type="AlphaFoldDB" id="A0A7T8IG69"/>
<proteinExistence type="evidence at transcript level"/>
<accession>A0A7T8IG69</accession>
<keyword evidence="1" id="KW-0732">Signal</keyword>
<name>A0A7T8IG69_LENCU</name>
<dbReference type="EMBL" id="MT371166">
    <property type="protein sequence ID" value="QQO74684.1"/>
    <property type="molecule type" value="mRNA"/>
</dbReference>
<evidence type="ECO:0000256" key="1">
    <source>
        <dbReference type="SAM" id="SignalP"/>
    </source>
</evidence>
<feature type="signal peptide" evidence="1">
    <location>
        <begin position="1"/>
        <end position="24"/>
    </location>
</feature>
<organism evidence="3">
    <name type="scientific">Lens culinaris</name>
    <name type="common">Lentil</name>
    <name type="synonym">Cicer lens</name>
    <dbReference type="NCBI Taxonomy" id="3864"/>
    <lineage>
        <taxon>Eukaryota</taxon>
        <taxon>Viridiplantae</taxon>
        <taxon>Streptophyta</taxon>
        <taxon>Embryophyta</taxon>
        <taxon>Tracheophyta</taxon>
        <taxon>Spermatophyta</taxon>
        <taxon>Magnoliopsida</taxon>
        <taxon>eudicotyledons</taxon>
        <taxon>Gunneridae</taxon>
        <taxon>Pentapetalae</taxon>
        <taxon>rosids</taxon>
        <taxon>fabids</taxon>
        <taxon>Fabales</taxon>
        <taxon>Fabaceae</taxon>
        <taxon>Papilionoideae</taxon>
        <taxon>50 kb inversion clade</taxon>
        <taxon>NPAAA clade</taxon>
        <taxon>Hologalegina</taxon>
        <taxon>IRL clade</taxon>
        <taxon>Fabeae</taxon>
        <taxon>Lens</taxon>
    </lineage>
</organism>
<dbReference type="Pfam" id="PF07127">
    <property type="entry name" value="Nodulin_late"/>
    <property type="match status" value="1"/>
</dbReference>
<protein>
    <submittedName>
        <fullName evidence="3">Nodule-specific cysteine-rich peptide L16</fullName>
    </submittedName>
</protein>
<sequence length="62" mass="7097">MTQILKFVSVMIIFLSVFSKLVYSSKPTTTPYWPCNTRADCLYKECDYPAKPFCVSSKCLCV</sequence>
<dbReference type="GO" id="GO:0046872">
    <property type="term" value="F:metal ion binding"/>
    <property type="evidence" value="ECO:0007669"/>
    <property type="project" value="InterPro"/>
</dbReference>
<evidence type="ECO:0000259" key="2">
    <source>
        <dbReference type="Pfam" id="PF07127"/>
    </source>
</evidence>
<dbReference type="InterPro" id="IPR009810">
    <property type="entry name" value="Nodulin_late_dom"/>
</dbReference>
<feature type="chain" id="PRO_5031119163" evidence="1">
    <location>
        <begin position="25"/>
        <end position="62"/>
    </location>
</feature>
<feature type="domain" description="Late nodulin" evidence="2">
    <location>
        <begin position="1"/>
        <end position="59"/>
    </location>
</feature>
<evidence type="ECO:0000313" key="3">
    <source>
        <dbReference type="EMBL" id="QQO74684.1"/>
    </source>
</evidence>
<reference evidence="3" key="1">
    <citation type="journal article" date="2020" name="Mol. Cell">
        <title>Proteome analysis reveals a significant host-specific response in Rhizobium leguminosarum bv viciae endosymbiotic cells.</title>
        <authorList>
            <person name="Duran D."/>
            <person name="Albareda M."/>
            <person name="Marina A."/>
            <person name="Garcia C."/>
            <person name="Ruiz-Argueso T."/>
            <person name="Palacios J."/>
        </authorList>
    </citation>
    <scope>NUCLEOTIDE SEQUENCE</scope>
    <source>
        <tissue evidence="3">Root nodules</tissue>
    </source>
</reference>